<dbReference type="Gene3D" id="3.30.1050.10">
    <property type="entry name" value="SCP2 sterol-binding domain"/>
    <property type="match status" value="1"/>
</dbReference>
<dbReference type="GO" id="GO:0005829">
    <property type="term" value="C:cytosol"/>
    <property type="evidence" value="ECO:0007669"/>
    <property type="project" value="TreeGrafter"/>
</dbReference>
<sequence>MNKNSLKRLRIFIIIEGDSALSDYLSSKQPDKDSKEKDLVKKVAASFRINVTAPDGSVKKWTIDAKSNPPYVGNEERPVEIEISVKDGDFMNMAAGKMKPDQAFMQGKMKLKGNIAKAMKLKNLLDPKMLKAKI</sequence>
<evidence type="ECO:0000313" key="3">
    <source>
        <dbReference type="Proteomes" id="UP000252519"/>
    </source>
</evidence>
<feature type="domain" description="SCP2" evidence="1">
    <location>
        <begin position="32"/>
        <end position="126"/>
    </location>
</feature>
<gene>
    <name evidence="2" type="ORF">ANCCAN_23141</name>
</gene>
<dbReference type="PANTHER" id="PTHR10094">
    <property type="entry name" value="STEROL CARRIER PROTEIN 2 SCP-2 FAMILY PROTEIN"/>
    <property type="match status" value="1"/>
</dbReference>
<accession>A0A368FFZ3</accession>
<dbReference type="AlphaFoldDB" id="A0A368FFZ3"/>
<dbReference type="Pfam" id="PF02036">
    <property type="entry name" value="SCP2"/>
    <property type="match status" value="1"/>
</dbReference>
<organism evidence="2 3">
    <name type="scientific">Ancylostoma caninum</name>
    <name type="common">Dog hookworm</name>
    <dbReference type="NCBI Taxonomy" id="29170"/>
    <lineage>
        <taxon>Eukaryota</taxon>
        <taxon>Metazoa</taxon>
        <taxon>Ecdysozoa</taxon>
        <taxon>Nematoda</taxon>
        <taxon>Chromadorea</taxon>
        <taxon>Rhabditida</taxon>
        <taxon>Rhabditina</taxon>
        <taxon>Rhabditomorpha</taxon>
        <taxon>Strongyloidea</taxon>
        <taxon>Ancylostomatidae</taxon>
        <taxon>Ancylostomatinae</taxon>
        <taxon>Ancylostoma</taxon>
    </lineage>
</organism>
<proteinExistence type="predicted"/>
<protein>
    <submittedName>
        <fullName evidence="2">SCP-2 sterol transfer family protein</fullName>
    </submittedName>
</protein>
<dbReference type="InterPro" id="IPR003033">
    <property type="entry name" value="SCP2_sterol-bd_dom"/>
</dbReference>
<dbReference type="InterPro" id="IPR036527">
    <property type="entry name" value="SCP2_sterol-bd_dom_sf"/>
</dbReference>
<dbReference type="OrthoDB" id="3592703at2759"/>
<comment type="caution">
    <text evidence="2">The sequence shown here is derived from an EMBL/GenBank/DDBJ whole genome shotgun (WGS) entry which is preliminary data.</text>
</comment>
<dbReference type="EMBL" id="JOJR01001394">
    <property type="protein sequence ID" value="RCN31083.1"/>
    <property type="molecule type" value="Genomic_DNA"/>
</dbReference>
<reference evidence="2 3" key="1">
    <citation type="submission" date="2014-10" db="EMBL/GenBank/DDBJ databases">
        <title>Draft genome of the hookworm Ancylostoma caninum.</title>
        <authorList>
            <person name="Mitreva M."/>
        </authorList>
    </citation>
    <scope>NUCLEOTIDE SEQUENCE [LARGE SCALE GENOMIC DNA]</scope>
    <source>
        <strain evidence="2 3">Baltimore</strain>
    </source>
</reference>
<keyword evidence="3" id="KW-1185">Reference proteome</keyword>
<evidence type="ECO:0000259" key="1">
    <source>
        <dbReference type="Pfam" id="PF02036"/>
    </source>
</evidence>
<dbReference type="STRING" id="29170.A0A368FFZ3"/>
<dbReference type="SUPFAM" id="SSF55718">
    <property type="entry name" value="SCP-like"/>
    <property type="match status" value="1"/>
</dbReference>
<evidence type="ECO:0000313" key="2">
    <source>
        <dbReference type="EMBL" id="RCN31083.1"/>
    </source>
</evidence>
<dbReference type="PANTHER" id="PTHR10094:SF25">
    <property type="entry name" value="SCP2 STEROL-BINDING DOMAIN-CONTAINING PROTEIN 1"/>
    <property type="match status" value="1"/>
</dbReference>
<name>A0A368FFZ3_ANCCA</name>
<dbReference type="Proteomes" id="UP000252519">
    <property type="component" value="Unassembled WGS sequence"/>
</dbReference>